<dbReference type="SUPFAM" id="SSF52047">
    <property type="entry name" value="RNI-like"/>
    <property type="match status" value="1"/>
</dbReference>
<dbReference type="InterPro" id="IPR032675">
    <property type="entry name" value="LRR_dom_sf"/>
</dbReference>
<dbReference type="EMBL" id="CDMY01000390">
    <property type="protein sequence ID" value="CEM08962.1"/>
    <property type="molecule type" value="Genomic_DNA"/>
</dbReference>
<dbReference type="InterPro" id="IPR001611">
    <property type="entry name" value="Leu-rich_rpt"/>
</dbReference>
<evidence type="ECO:0008006" key="4">
    <source>
        <dbReference type="Google" id="ProtNLM"/>
    </source>
</evidence>
<feature type="compositionally biased region" description="Low complexity" evidence="1">
    <location>
        <begin position="572"/>
        <end position="582"/>
    </location>
</feature>
<proteinExistence type="predicted"/>
<dbReference type="PANTHER" id="PTHR24113:SF15">
    <property type="entry name" value="NACHT DOMAIN-CONTAINING PROTEIN"/>
    <property type="match status" value="1"/>
</dbReference>
<gene>
    <name evidence="2" type="ORF">Vbra_21236</name>
</gene>
<feature type="compositionally biased region" description="Low complexity" evidence="1">
    <location>
        <begin position="328"/>
        <end position="340"/>
    </location>
</feature>
<feature type="region of interest" description="Disordered" evidence="1">
    <location>
        <begin position="276"/>
        <end position="405"/>
    </location>
</feature>
<dbReference type="GO" id="GO:0005096">
    <property type="term" value="F:GTPase activator activity"/>
    <property type="evidence" value="ECO:0007669"/>
    <property type="project" value="InterPro"/>
</dbReference>
<feature type="compositionally biased region" description="Polar residues" evidence="1">
    <location>
        <begin position="299"/>
        <end position="308"/>
    </location>
</feature>
<organism evidence="2 3">
    <name type="scientific">Vitrella brassicaformis (strain CCMP3155)</name>
    <dbReference type="NCBI Taxonomy" id="1169540"/>
    <lineage>
        <taxon>Eukaryota</taxon>
        <taxon>Sar</taxon>
        <taxon>Alveolata</taxon>
        <taxon>Colpodellida</taxon>
        <taxon>Vitrellaceae</taxon>
        <taxon>Vitrella</taxon>
    </lineage>
</organism>
<feature type="compositionally biased region" description="Low complexity" evidence="1">
    <location>
        <begin position="597"/>
        <end position="627"/>
    </location>
</feature>
<dbReference type="Pfam" id="PF13516">
    <property type="entry name" value="LRR_6"/>
    <property type="match status" value="3"/>
</dbReference>
<dbReference type="GO" id="GO:0031267">
    <property type="term" value="F:small GTPase binding"/>
    <property type="evidence" value="ECO:0007669"/>
    <property type="project" value="TreeGrafter"/>
</dbReference>
<dbReference type="OrthoDB" id="333024at2759"/>
<accession>A0A0G4F8B9</accession>
<evidence type="ECO:0000313" key="3">
    <source>
        <dbReference type="Proteomes" id="UP000041254"/>
    </source>
</evidence>
<evidence type="ECO:0000313" key="2">
    <source>
        <dbReference type="EMBL" id="CEM08962.1"/>
    </source>
</evidence>
<reference evidence="2 3" key="1">
    <citation type="submission" date="2014-11" db="EMBL/GenBank/DDBJ databases">
        <authorList>
            <person name="Zhu J."/>
            <person name="Qi W."/>
            <person name="Song R."/>
        </authorList>
    </citation>
    <scope>NUCLEOTIDE SEQUENCE [LARGE SCALE GENOMIC DNA]</scope>
</reference>
<feature type="region of interest" description="Disordered" evidence="1">
    <location>
        <begin position="750"/>
        <end position="791"/>
    </location>
</feature>
<dbReference type="PANTHER" id="PTHR24113">
    <property type="entry name" value="RAN GTPASE-ACTIVATING PROTEIN 1"/>
    <property type="match status" value="1"/>
</dbReference>
<dbReference type="GO" id="GO:0006913">
    <property type="term" value="P:nucleocytoplasmic transport"/>
    <property type="evidence" value="ECO:0007669"/>
    <property type="project" value="TreeGrafter"/>
</dbReference>
<dbReference type="SMART" id="SM00368">
    <property type="entry name" value="LRR_RI"/>
    <property type="match status" value="7"/>
</dbReference>
<feature type="region of interest" description="Disordered" evidence="1">
    <location>
        <begin position="561"/>
        <end position="645"/>
    </location>
</feature>
<dbReference type="InterPro" id="IPR027038">
    <property type="entry name" value="RanGap"/>
</dbReference>
<dbReference type="GO" id="GO:0048471">
    <property type="term" value="C:perinuclear region of cytoplasm"/>
    <property type="evidence" value="ECO:0007669"/>
    <property type="project" value="TreeGrafter"/>
</dbReference>
<feature type="compositionally biased region" description="Pro residues" evidence="1">
    <location>
        <begin position="922"/>
        <end position="931"/>
    </location>
</feature>
<feature type="compositionally biased region" description="Basic and acidic residues" evidence="1">
    <location>
        <begin position="865"/>
        <end position="881"/>
    </location>
</feature>
<dbReference type="Gene3D" id="3.80.10.10">
    <property type="entry name" value="Ribonuclease Inhibitor"/>
    <property type="match status" value="2"/>
</dbReference>
<dbReference type="GO" id="GO:0005829">
    <property type="term" value="C:cytosol"/>
    <property type="evidence" value="ECO:0007669"/>
    <property type="project" value="TreeGrafter"/>
</dbReference>
<sequence length="931" mass="99076">MIVPPLTIENQVLRATQPRVTEDDLGLFLAAVEREVHIEAVWLEGLLLSDDALKILVPVFLRTVAFALPSSGLVVQTPSLQGPGLREINLSTNRMSDSAALILAECIARLPALTRLDVSNNWIGPEGGIPLAKAFFPDYTSSPTRRRCDARLDGDGQQTETFWLDLSDNYVGPETCFAVAETIKCNRCHAQVGLRNVRCDPAGSMAIAACLDFLHSIDLSSNLLILPDLCAIEAVCHLLKLGSTPSPTADMPRNNLKQLHLSFLFDIYGSKAPSRIKTRSPISPPFPPLLRPRAGVSPVNDTPITIVSRSPAKPSLERSSDSPPAPLSSPLAKSAPSPQLNAVSPASDSRGDGRPRKAAGRVGRRTRRRSDGEGIGGGKGVYRVMRRARTGSVRSGSPASVGSNGRSSDDFYLFCPLTLDDRQALADRSLGMIAEALSSGAARDLWAFSFAGNEVTDVGCEAWVRGIQLAIEGGVPPPPIEELDLSFNHLTQTDILTEHVVCKLPLRVLDLAGNNITDAAGATLIQGIRHQHPPTLRHLNLSHNPVSDKTAEALAELLVSHDDTGGTPHPSPSAADISPSSDASRRSMRRRFEDESPTPTTSSQPSLRAQPQQQQQQPQQRRSPFSLRKGRSWVCVDPEERASDGEALRGGRMGAVNLSYTLIGDSGAFSLAHAIAASPDGPLALLDLSGTAIDQSGSRAVREALEKRQATPQHRQTDAQPAAPLVPLVKGLPPVAIFLPECEGDGNLMAETDEVPLGSDGPPIDDGYYDSEGVQYSDPDSPLSPAARGDPTWWYEEDLPDDDGYYTWMSGGVVTGLDSRPAAAAAAAAAAANEGKMVHRIPDTSSEGSPGGSASRQPVEYAIHTQRDLKLAPREGAKDAEGGGGGKGDKGVMVVALSNNSMRSSDESDSGDNGQVEGPFLKLPPPPDVYS</sequence>
<dbReference type="STRING" id="1169540.A0A0G4F8B9"/>
<protein>
    <recommendedName>
        <fullName evidence="4">RNI-like protein</fullName>
    </recommendedName>
</protein>
<feature type="region of interest" description="Disordered" evidence="1">
    <location>
        <begin position="840"/>
        <end position="931"/>
    </location>
</feature>
<dbReference type="InParanoid" id="A0A0G4F8B9"/>
<evidence type="ECO:0000256" key="1">
    <source>
        <dbReference type="SAM" id="MobiDB-lite"/>
    </source>
</evidence>
<name>A0A0G4F8B9_VITBC</name>
<feature type="compositionally biased region" description="Polar residues" evidence="1">
    <location>
        <begin position="843"/>
        <end position="856"/>
    </location>
</feature>
<dbReference type="AlphaFoldDB" id="A0A0G4F8B9"/>
<dbReference type="Proteomes" id="UP000041254">
    <property type="component" value="Unassembled WGS sequence"/>
</dbReference>
<keyword evidence="3" id="KW-1185">Reference proteome</keyword>
<feature type="compositionally biased region" description="Polar residues" evidence="1">
    <location>
        <begin position="392"/>
        <end position="405"/>
    </location>
</feature>
<feature type="compositionally biased region" description="Basic residues" evidence="1">
    <location>
        <begin position="356"/>
        <end position="368"/>
    </location>
</feature>
<dbReference type="VEuPathDB" id="CryptoDB:Vbra_21236"/>
<dbReference type="GO" id="GO:0005634">
    <property type="term" value="C:nucleus"/>
    <property type="evidence" value="ECO:0007669"/>
    <property type="project" value="TreeGrafter"/>
</dbReference>